<feature type="transmembrane region" description="Helical" evidence="1">
    <location>
        <begin position="18"/>
        <end position="37"/>
    </location>
</feature>
<protein>
    <submittedName>
        <fullName evidence="2">Uncharacterized protein</fullName>
    </submittedName>
</protein>
<reference evidence="2" key="1">
    <citation type="submission" date="2018-05" db="EMBL/GenBank/DDBJ databases">
        <authorList>
            <person name="Lanie J.A."/>
            <person name="Ng W.-L."/>
            <person name="Kazmierczak K.M."/>
            <person name="Andrzejewski T.M."/>
            <person name="Davidsen T.M."/>
            <person name="Wayne K.J."/>
            <person name="Tettelin H."/>
            <person name="Glass J.I."/>
            <person name="Rusch D."/>
            <person name="Podicherti R."/>
            <person name="Tsui H.-C.T."/>
            <person name="Winkler M.E."/>
        </authorList>
    </citation>
    <scope>NUCLEOTIDE SEQUENCE</scope>
</reference>
<proteinExistence type="predicted"/>
<keyword evidence="1" id="KW-1133">Transmembrane helix</keyword>
<name>A0A381S2E4_9ZZZZ</name>
<evidence type="ECO:0000256" key="1">
    <source>
        <dbReference type="SAM" id="Phobius"/>
    </source>
</evidence>
<dbReference type="EMBL" id="UINC01002526">
    <property type="protein sequence ID" value="SUZ97614.1"/>
    <property type="molecule type" value="Genomic_DNA"/>
</dbReference>
<keyword evidence="1" id="KW-0472">Membrane</keyword>
<evidence type="ECO:0000313" key="2">
    <source>
        <dbReference type="EMBL" id="SUZ97614.1"/>
    </source>
</evidence>
<organism evidence="2">
    <name type="scientific">marine metagenome</name>
    <dbReference type="NCBI Taxonomy" id="408172"/>
    <lineage>
        <taxon>unclassified sequences</taxon>
        <taxon>metagenomes</taxon>
        <taxon>ecological metagenomes</taxon>
    </lineage>
</organism>
<gene>
    <name evidence="2" type="ORF">METZ01_LOCUS50468</name>
</gene>
<sequence>MKHRILNNGEGQDAFTDLLFNSLLGFAFMFAIAFMLISDPSDGGKIDSKAEILISVRWPDQHPDDVDAIVESPQGGLVWYHNRDTGLMHLDRDDRGIFADKMNVNGATISNPINQETITIRALQSGEYVVNLLHYQANYDKPLTVDVKVEKLNPEVELIYYGSHELEGVGDEKTAVRFSVDSKKNISDVNQMQKRLLTKALGRNPLIENKSD</sequence>
<keyword evidence="1" id="KW-0812">Transmembrane</keyword>
<accession>A0A381S2E4</accession>
<dbReference type="AlphaFoldDB" id="A0A381S2E4"/>